<evidence type="ECO:0000256" key="5">
    <source>
        <dbReference type="ARBA" id="ARBA00022801"/>
    </source>
</evidence>
<evidence type="ECO:0000256" key="3">
    <source>
        <dbReference type="ARBA" id="ARBA00022722"/>
    </source>
</evidence>
<feature type="domain" description="Reverse transcriptase RNase H-like" evidence="7">
    <location>
        <begin position="1"/>
        <end position="66"/>
    </location>
</feature>
<dbReference type="PANTHER" id="PTHR34072:SF57">
    <property type="entry name" value="RNA-DIRECTED DNA POLYMERASE"/>
    <property type="match status" value="1"/>
</dbReference>
<dbReference type="GO" id="GO:0004519">
    <property type="term" value="F:endonuclease activity"/>
    <property type="evidence" value="ECO:0007669"/>
    <property type="project" value="UniProtKB-KW"/>
</dbReference>
<organism evidence="8">
    <name type="scientific">Sesamum radiatum</name>
    <name type="common">Black benniseed</name>
    <dbReference type="NCBI Taxonomy" id="300843"/>
    <lineage>
        <taxon>Eukaryota</taxon>
        <taxon>Viridiplantae</taxon>
        <taxon>Streptophyta</taxon>
        <taxon>Embryophyta</taxon>
        <taxon>Tracheophyta</taxon>
        <taxon>Spermatophyta</taxon>
        <taxon>Magnoliopsida</taxon>
        <taxon>eudicotyledons</taxon>
        <taxon>Gunneridae</taxon>
        <taxon>Pentapetalae</taxon>
        <taxon>asterids</taxon>
        <taxon>lamiids</taxon>
        <taxon>Lamiales</taxon>
        <taxon>Pedaliaceae</taxon>
        <taxon>Sesamum</taxon>
    </lineage>
</organism>
<dbReference type="GO" id="GO:0016787">
    <property type="term" value="F:hydrolase activity"/>
    <property type="evidence" value="ECO:0007669"/>
    <property type="project" value="UniProtKB-KW"/>
</dbReference>
<keyword evidence="3" id="KW-0540">Nuclease</keyword>
<keyword evidence="1" id="KW-0808">Transferase</keyword>
<dbReference type="CDD" id="cd09274">
    <property type="entry name" value="RNase_HI_RT_Ty3"/>
    <property type="match status" value="1"/>
</dbReference>
<evidence type="ECO:0000256" key="1">
    <source>
        <dbReference type="ARBA" id="ARBA00022679"/>
    </source>
</evidence>
<evidence type="ECO:0000259" key="7">
    <source>
        <dbReference type="Pfam" id="PF17917"/>
    </source>
</evidence>
<dbReference type="GO" id="GO:0003964">
    <property type="term" value="F:RNA-directed DNA polymerase activity"/>
    <property type="evidence" value="ECO:0007669"/>
    <property type="project" value="UniProtKB-KW"/>
</dbReference>
<keyword evidence="5" id="KW-0378">Hydrolase</keyword>
<keyword evidence="2" id="KW-0548">Nucleotidyltransferase</keyword>
<dbReference type="EMBL" id="JACGWJ010000016">
    <property type="protein sequence ID" value="KAL0360928.1"/>
    <property type="molecule type" value="Genomic_DNA"/>
</dbReference>
<keyword evidence="6" id="KW-0695">RNA-directed DNA polymerase</keyword>
<reference evidence="8" key="1">
    <citation type="submission" date="2020-06" db="EMBL/GenBank/DDBJ databases">
        <authorList>
            <person name="Li T."/>
            <person name="Hu X."/>
            <person name="Zhang T."/>
            <person name="Song X."/>
            <person name="Zhang H."/>
            <person name="Dai N."/>
            <person name="Sheng W."/>
            <person name="Hou X."/>
            <person name="Wei L."/>
        </authorList>
    </citation>
    <scope>NUCLEOTIDE SEQUENCE</scope>
    <source>
        <strain evidence="8">G02</strain>
        <tissue evidence="8">Leaf</tissue>
    </source>
</reference>
<gene>
    <name evidence="8" type="ORF">Sradi_3777300</name>
</gene>
<dbReference type="InterPro" id="IPR043502">
    <property type="entry name" value="DNA/RNA_pol_sf"/>
</dbReference>
<evidence type="ECO:0000313" key="8">
    <source>
        <dbReference type="EMBL" id="KAL0360928.1"/>
    </source>
</evidence>
<comment type="caution">
    <text evidence="8">The sequence shown here is derived from an EMBL/GenBank/DDBJ whole genome shotgun (WGS) entry which is preliminary data.</text>
</comment>
<name>A0AAW2PZJ1_SESRA</name>
<proteinExistence type="predicted"/>
<dbReference type="AlphaFoldDB" id="A0AAW2PZJ1"/>
<protein>
    <submittedName>
        <fullName evidence="8">Retrovirus-related Pol polyprotein from transposon opus</fullName>
    </submittedName>
</protein>
<evidence type="ECO:0000256" key="2">
    <source>
        <dbReference type="ARBA" id="ARBA00022695"/>
    </source>
</evidence>
<evidence type="ECO:0000256" key="4">
    <source>
        <dbReference type="ARBA" id="ARBA00022759"/>
    </source>
</evidence>
<sequence>MNDAQCNYATTEKELLAIIFAIEKFRPYLLLSKVIVFTDHSIFRYFMSKSDAKSRLLRWILLLQEFDLEIKDRRGCENTVADHLSRLDSTYVENMHDSPLQDEFPDELLFAITQIAEPWFSDFANFLAGKVIPPHLSYQQRKKFFSNIKYYLWDEPYLYKRCGDGMVTRCVPEEEMQSILGFCLLFA</sequence>
<dbReference type="Pfam" id="PF17917">
    <property type="entry name" value="RT_RNaseH"/>
    <property type="match status" value="1"/>
</dbReference>
<keyword evidence="4" id="KW-0255">Endonuclease</keyword>
<reference evidence="8" key="2">
    <citation type="journal article" date="2024" name="Plant">
        <title>Genomic evolution and insights into agronomic trait innovations of Sesamum species.</title>
        <authorList>
            <person name="Miao H."/>
            <person name="Wang L."/>
            <person name="Qu L."/>
            <person name="Liu H."/>
            <person name="Sun Y."/>
            <person name="Le M."/>
            <person name="Wang Q."/>
            <person name="Wei S."/>
            <person name="Zheng Y."/>
            <person name="Lin W."/>
            <person name="Duan Y."/>
            <person name="Cao H."/>
            <person name="Xiong S."/>
            <person name="Wang X."/>
            <person name="Wei L."/>
            <person name="Li C."/>
            <person name="Ma Q."/>
            <person name="Ju M."/>
            <person name="Zhao R."/>
            <person name="Li G."/>
            <person name="Mu C."/>
            <person name="Tian Q."/>
            <person name="Mei H."/>
            <person name="Zhang T."/>
            <person name="Gao T."/>
            <person name="Zhang H."/>
        </authorList>
    </citation>
    <scope>NUCLEOTIDE SEQUENCE</scope>
    <source>
        <strain evidence="8">G02</strain>
    </source>
</reference>
<evidence type="ECO:0000256" key="6">
    <source>
        <dbReference type="ARBA" id="ARBA00022918"/>
    </source>
</evidence>
<dbReference type="InterPro" id="IPR041373">
    <property type="entry name" value="RT_RNaseH"/>
</dbReference>
<dbReference type="SUPFAM" id="SSF56672">
    <property type="entry name" value="DNA/RNA polymerases"/>
    <property type="match status" value="1"/>
</dbReference>
<dbReference type="PANTHER" id="PTHR34072">
    <property type="entry name" value="ENZYMATIC POLYPROTEIN-RELATED"/>
    <property type="match status" value="1"/>
</dbReference>
<accession>A0AAW2PZJ1</accession>